<organism evidence="8 9">
    <name type="scientific">Vitrella brassicaformis (strain CCMP3155)</name>
    <dbReference type="NCBI Taxonomy" id="1169540"/>
    <lineage>
        <taxon>Eukaryota</taxon>
        <taxon>Sar</taxon>
        <taxon>Alveolata</taxon>
        <taxon>Colpodellida</taxon>
        <taxon>Vitrellaceae</taxon>
        <taxon>Vitrella</taxon>
    </lineage>
</organism>
<evidence type="ECO:0000256" key="6">
    <source>
        <dbReference type="SAM" id="MobiDB-lite"/>
    </source>
</evidence>
<evidence type="ECO:0000313" key="9">
    <source>
        <dbReference type="Proteomes" id="UP000041254"/>
    </source>
</evidence>
<dbReference type="GO" id="GO:0004674">
    <property type="term" value="F:protein serine/threonine kinase activity"/>
    <property type="evidence" value="ECO:0007669"/>
    <property type="project" value="UniProtKB-KW"/>
</dbReference>
<keyword evidence="1" id="KW-0723">Serine/threonine-protein kinase</keyword>
<dbReference type="STRING" id="1169540.A0A0G4GM70"/>
<dbReference type="PANTHER" id="PTHR24349">
    <property type="entry name" value="SERINE/THREONINE-PROTEIN KINASE"/>
    <property type="match status" value="1"/>
</dbReference>
<dbReference type="PROSITE" id="PS00108">
    <property type="entry name" value="PROTEIN_KINASE_ST"/>
    <property type="match status" value="1"/>
</dbReference>
<dbReference type="Gene3D" id="1.10.510.10">
    <property type="entry name" value="Transferase(Phosphotransferase) domain 1"/>
    <property type="match status" value="1"/>
</dbReference>
<dbReference type="Proteomes" id="UP000041254">
    <property type="component" value="Unassembled WGS sequence"/>
</dbReference>
<evidence type="ECO:0000256" key="4">
    <source>
        <dbReference type="ARBA" id="ARBA00022777"/>
    </source>
</evidence>
<dbReference type="SUPFAM" id="SSF56112">
    <property type="entry name" value="Protein kinase-like (PK-like)"/>
    <property type="match status" value="1"/>
</dbReference>
<reference evidence="8 9" key="1">
    <citation type="submission" date="2014-11" db="EMBL/GenBank/DDBJ databases">
        <authorList>
            <person name="Zhu J."/>
            <person name="Qi W."/>
            <person name="Song R."/>
        </authorList>
    </citation>
    <scope>NUCLEOTIDE SEQUENCE [LARGE SCALE GENOMIC DNA]</scope>
</reference>
<dbReference type="InterPro" id="IPR008271">
    <property type="entry name" value="Ser/Thr_kinase_AS"/>
</dbReference>
<dbReference type="AlphaFoldDB" id="A0A0G4GM70"/>
<protein>
    <recommendedName>
        <fullName evidence="7">Protein kinase domain-containing protein</fullName>
    </recommendedName>
</protein>
<evidence type="ECO:0000256" key="1">
    <source>
        <dbReference type="ARBA" id="ARBA00022527"/>
    </source>
</evidence>
<name>A0A0G4GM70_VITBC</name>
<keyword evidence="5" id="KW-0067">ATP-binding</keyword>
<dbReference type="PROSITE" id="PS50011">
    <property type="entry name" value="PROTEIN_KINASE_DOM"/>
    <property type="match status" value="1"/>
</dbReference>
<feature type="compositionally biased region" description="Low complexity" evidence="6">
    <location>
        <begin position="278"/>
        <end position="308"/>
    </location>
</feature>
<dbReference type="SMART" id="SM00220">
    <property type="entry name" value="S_TKc"/>
    <property type="match status" value="1"/>
</dbReference>
<dbReference type="InterPro" id="IPR000719">
    <property type="entry name" value="Prot_kinase_dom"/>
</dbReference>
<keyword evidence="3" id="KW-0547">Nucleotide-binding</keyword>
<dbReference type="OMA" id="TREVCIL"/>
<dbReference type="OrthoDB" id="10261027at2759"/>
<dbReference type="PhylomeDB" id="A0A0G4GM70"/>
<keyword evidence="2" id="KW-0808">Transferase</keyword>
<gene>
    <name evidence="8" type="ORF">Vbra_23061</name>
</gene>
<dbReference type="Pfam" id="PF00069">
    <property type="entry name" value="Pkinase"/>
    <property type="match status" value="1"/>
</dbReference>
<proteinExistence type="predicted"/>
<keyword evidence="9" id="KW-1185">Reference proteome</keyword>
<dbReference type="GO" id="GO:0005524">
    <property type="term" value="F:ATP binding"/>
    <property type="evidence" value="ECO:0007669"/>
    <property type="project" value="UniProtKB-KW"/>
</dbReference>
<accession>A0A0G4GM70</accession>
<dbReference type="EMBL" id="CDMY01000717">
    <property type="protein sequence ID" value="CEM31160.1"/>
    <property type="molecule type" value="Genomic_DNA"/>
</dbReference>
<dbReference type="VEuPathDB" id="CryptoDB:Vbra_23061"/>
<evidence type="ECO:0000313" key="8">
    <source>
        <dbReference type="EMBL" id="CEM31160.1"/>
    </source>
</evidence>
<feature type="region of interest" description="Disordered" evidence="6">
    <location>
        <begin position="278"/>
        <end position="315"/>
    </location>
</feature>
<dbReference type="InterPro" id="IPR011009">
    <property type="entry name" value="Kinase-like_dom_sf"/>
</dbReference>
<sequence length="315" mass="35280">MSMEDMYLRDRLFSKKPMSKVCTAVHRHTREVCILKSMRQRGRPQDGDRYHAYTTLLQHGHPHIVKLYAVSIDTTNGREWLNVTMERLHGMTLECLLNLHDEHGVPEGDAKRVMREILMAIQHLHAHHIIHRDIKPDNCVFATRDQQLKLLDFDLCTRPTVDLGEGELRVGTRPYMVAPECFKDGLYSTKSDLWAAGVILYAMLYDGWPHDVPDDAENDEAYDIIQEAAPKMFTYTTPRDVSPAAIDLAKQLLKLEPSERLSSAEAALGHPWFGEEVAAVSVESEGGEQPPPTATAAAPPAAAEEAPPSHTQTGT</sequence>
<evidence type="ECO:0000256" key="3">
    <source>
        <dbReference type="ARBA" id="ARBA00022741"/>
    </source>
</evidence>
<dbReference type="InParanoid" id="A0A0G4GM70"/>
<feature type="domain" description="Protein kinase" evidence="7">
    <location>
        <begin position="1"/>
        <end position="273"/>
    </location>
</feature>
<dbReference type="InterPro" id="IPR050205">
    <property type="entry name" value="CDPK_Ser/Thr_kinases"/>
</dbReference>
<keyword evidence="4" id="KW-0418">Kinase</keyword>
<evidence type="ECO:0000256" key="2">
    <source>
        <dbReference type="ARBA" id="ARBA00022679"/>
    </source>
</evidence>
<evidence type="ECO:0000256" key="5">
    <source>
        <dbReference type="ARBA" id="ARBA00022840"/>
    </source>
</evidence>
<evidence type="ECO:0000259" key="7">
    <source>
        <dbReference type="PROSITE" id="PS50011"/>
    </source>
</evidence>